<dbReference type="FunFam" id="3.30.420.40:FF:000012">
    <property type="entry name" value="tRNA N6-adenosine threonylcarbamoyltransferase"/>
    <property type="match status" value="1"/>
</dbReference>
<comment type="catalytic activity">
    <reaction evidence="6">
        <text>L-threonylcarbamoyladenylate + adenosine(37) in tRNA = N(6)-L-threonylcarbamoyladenosine(37) in tRNA + AMP + H(+)</text>
        <dbReference type="Rhea" id="RHEA:37059"/>
        <dbReference type="Rhea" id="RHEA-COMP:10162"/>
        <dbReference type="Rhea" id="RHEA-COMP:10163"/>
        <dbReference type="ChEBI" id="CHEBI:15378"/>
        <dbReference type="ChEBI" id="CHEBI:73682"/>
        <dbReference type="ChEBI" id="CHEBI:74411"/>
        <dbReference type="ChEBI" id="CHEBI:74418"/>
        <dbReference type="ChEBI" id="CHEBI:456215"/>
        <dbReference type="EC" id="2.3.1.234"/>
    </reaction>
</comment>
<dbReference type="Pfam" id="PF00814">
    <property type="entry name" value="TsaD"/>
    <property type="match status" value="1"/>
</dbReference>
<dbReference type="AlphaFoldDB" id="A0A1B0ESJ6"/>
<evidence type="ECO:0000256" key="3">
    <source>
        <dbReference type="ARBA" id="ARBA00022694"/>
    </source>
</evidence>
<evidence type="ECO:0000256" key="6">
    <source>
        <dbReference type="ARBA" id="ARBA00048117"/>
    </source>
</evidence>
<evidence type="ECO:0000313" key="10">
    <source>
        <dbReference type="Proteomes" id="UP000092461"/>
    </source>
</evidence>
<dbReference type="Proteomes" id="UP000092461">
    <property type="component" value="Unassembled WGS sequence"/>
</dbReference>
<reference evidence="8" key="2">
    <citation type="journal article" date="2020" name="BMC">
        <title>Leishmania infection induces a limited differential gene expression in the sand fly midgut.</title>
        <authorList>
            <person name="Coutinho-Abreu I.V."/>
            <person name="Serafim T.D."/>
            <person name="Meneses C."/>
            <person name="Kamhawi S."/>
            <person name="Oliveira F."/>
            <person name="Valenzuela J.G."/>
        </authorList>
    </citation>
    <scope>NUCLEOTIDE SEQUENCE</scope>
    <source>
        <strain evidence="8">Jacobina</strain>
        <tissue evidence="8">Midgut</tissue>
    </source>
</reference>
<dbReference type="NCBIfam" id="TIGR00329">
    <property type="entry name" value="gcp_kae1"/>
    <property type="match status" value="1"/>
</dbReference>
<evidence type="ECO:0000256" key="4">
    <source>
        <dbReference type="ARBA" id="ARBA00022723"/>
    </source>
</evidence>
<evidence type="ECO:0000313" key="9">
    <source>
        <dbReference type="EnsemblMetazoa" id="LLOJ001535-PA"/>
    </source>
</evidence>
<dbReference type="PRINTS" id="PR00789">
    <property type="entry name" value="OSIALOPTASE"/>
</dbReference>
<dbReference type="PANTHER" id="PTHR11735:SF6">
    <property type="entry name" value="TRNA N6-ADENOSINE THREONYLCARBAMOYLTRANSFERASE, MITOCHONDRIAL"/>
    <property type="match status" value="1"/>
</dbReference>
<dbReference type="EnsemblMetazoa" id="LLOJ001535-RA">
    <property type="protein sequence ID" value="LLOJ001535-PA"/>
    <property type="gene ID" value="LLOJ001535"/>
</dbReference>
<evidence type="ECO:0000313" key="8">
    <source>
        <dbReference type="EMBL" id="MBC1175886.1"/>
    </source>
</evidence>
<dbReference type="Gene3D" id="3.30.420.40">
    <property type="match status" value="2"/>
</dbReference>
<feature type="domain" description="Gcp-like" evidence="7">
    <location>
        <begin position="44"/>
        <end position="318"/>
    </location>
</feature>
<dbReference type="GO" id="GO:0061711">
    <property type="term" value="F:tRNA N(6)-L-threonylcarbamoyladenine synthase activity"/>
    <property type="evidence" value="ECO:0007669"/>
    <property type="project" value="UniProtKB-EC"/>
</dbReference>
<dbReference type="VEuPathDB" id="VectorBase:LLONM1_009639"/>
<dbReference type="GO" id="GO:0008033">
    <property type="term" value="P:tRNA processing"/>
    <property type="evidence" value="ECO:0007669"/>
    <property type="project" value="UniProtKB-KW"/>
</dbReference>
<dbReference type="EMBL" id="AJWK01005326">
    <property type="status" value="NOT_ANNOTATED_CDS"/>
    <property type="molecule type" value="Genomic_DNA"/>
</dbReference>
<keyword evidence="5" id="KW-0012">Acyltransferase</keyword>
<dbReference type="CDD" id="cd24134">
    <property type="entry name" value="ASKHA_NBD_OSGEPL1_QRI7_euk"/>
    <property type="match status" value="1"/>
</dbReference>
<keyword evidence="3" id="KW-0819">tRNA processing</keyword>
<dbReference type="GO" id="GO:0005739">
    <property type="term" value="C:mitochondrion"/>
    <property type="evidence" value="ECO:0007669"/>
    <property type="project" value="TreeGrafter"/>
</dbReference>
<dbReference type="InterPro" id="IPR043129">
    <property type="entry name" value="ATPase_NBD"/>
</dbReference>
<sequence>MFLQRVARKFLRRNYSKKENFLILGIETSCDDTGAAILDSNGRILGEALHSQLSVHLKNGGIIPPLAQDMHRENIVSVVNNALTSAGVAVKDVDAIAVTNRPGLPLSLLIGLRYGKHLARNQGKPLIPIHHMEAHALTVRMTTPVAFPFICLLASGGHCQLSLVKSLSEFYLLGESMDDAPGEAFDKIARQMNIHNHPDYRSMSGGAAIEAAARKAENPGRFEFPLPLAHMRDCQFSFSGLKNSARRHILAHEKEFQVGPGEVIPYFEDFCSGFLRAITRHLCHRTQRAMEFCEREGLVDENGIKSLVFGGGQDSTQTFDICRKRTIPPPPYSSVWCLIGPEENSNEDEVSKR</sequence>
<keyword evidence="10" id="KW-1185">Reference proteome</keyword>
<keyword evidence="2 8" id="KW-0808">Transferase</keyword>
<dbReference type="EMBL" id="AJWK01005324">
    <property type="status" value="NOT_ANNOTATED_CDS"/>
    <property type="molecule type" value="Genomic_DNA"/>
</dbReference>
<dbReference type="PANTHER" id="PTHR11735">
    <property type="entry name" value="TRNA N6-ADENOSINE THREONYLCARBAMOYLTRANSFERASE"/>
    <property type="match status" value="1"/>
</dbReference>
<evidence type="ECO:0000256" key="5">
    <source>
        <dbReference type="ARBA" id="ARBA00023315"/>
    </source>
</evidence>
<dbReference type="EMBL" id="GITU01007183">
    <property type="protein sequence ID" value="MBC1175886.1"/>
    <property type="molecule type" value="Transcribed_RNA"/>
</dbReference>
<keyword evidence="4" id="KW-0479">Metal-binding</keyword>
<proteinExistence type="predicted"/>
<name>A0A1B0ESJ6_LUTLO</name>
<reference evidence="9" key="3">
    <citation type="submission" date="2020-05" db="UniProtKB">
        <authorList>
            <consortium name="EnsemblMetazoa"/>
        </authorList>
    </citation>
    <scope>IDENTIFICATION</scope>
    <source>
        <strain evidence="9">Jacobina</strain>
    </source>
</reference>
<dbReference type="EC" id="2.3.1.234" evidence="1"/>
<evidence type="ECO:0000259" key="7">
    <source>
        <dbReference type="Pfam" id="PF00814"/>
    </source>
</evidence>
<dbReference type="EMBL" id="AJWK01005327">
    <property type="status" value="NOT_ANNOTATED_CDS"/>
    <property type="molecule type" value="Genomic_DNA"/>
</dbReference>
<accession>A0A1B0ESJ6</accession>
<evidence type="ECO:0000256" key="1">
    <source>
        <dbReference type="ARBA" id="ARBA00012156"/>
    </source>
</evidence>
<organism evidence="9 10">
    <name type="scientific">Lutzomyia longipalpis</name>
    <name type="common">Sand fly</name>
    <dbReference type="NCBI Taxonomy" id="7200"/>
    <lineage>
        <taxon>Eukaryota</taxon>
        <taxon>Metazoa</taxon>
        <taxon>Ecdysozoa</taxon>
        <taxon>Arthropoda</taxon>
        <taxon>Hexapoda</taxon>
        <taxon>Insecta</taxon>
        <taxon>Pterygota</taxon>
        <taxon>Neoptera</taxon>
        <taxon>Endopterygota</taxon>
        <taxon>Diptera</taxon>
        <taxon>Nematocera</taxon>
        <taxon>Psychodoidea</taxon>
        <taxon>Psychodidae</taxon>
        <taxon>Lutzomyia</taxon>
        <taxon>Lutzomyia</taxon>
    </lineage>
</organism>
<evidence type="ECO:0000256" key="2">
    <source>
        <dbReference type="ARBA" id="ARBA00022679"/>
    </source>
</evidence>
<dbReference type="SUPFAM" id="SSF53067">
    <property type="entry name" value="Actin-like ATPase domain"/>
    <property type="match status" value="1"/>
</dbReference>
<dbReference type="GO" id="GO:0046872">
    <property type="term" value="F:metal ion binding"/>
    <property type="evidence" value="ECO:0007669"/>
    <property type="project" value="UniProtKB-KW"/>
</dbReference>
<reference evidence="10" key="1">
    <citation type="submission" date="2012-05" db="EMBL/GenBank/DDBJ databases">
        <title>Whole Genome Assembly of Lutzomyia longipalpis.</title>
        <authorList>
            <person name="Richards S."/>
            <person name="Qu C."/>
            <person name="Dillon R."/>
            <person name="Worley K."/>
            <person name="Scherer S."/>
            <person name="Batterton M."/>
            <person name="Taylor A."/>
            <person name="Hawes A."/>
            <person name="Hernandez B."/>
            <person name="Kovar C."/>
            <person name="Mandapat C."/>
            <person name="Pham C."/>
            <person name="Qu C."/>
            <person name="Jing C."/>
            <person name="Bess C."/>
            <person name="Bandaranaike D."/>
            <person name="Ngo D."/>
            <person name="Ongeri F."/>
            <person name="Arias F."/>
            <person name="Lara F."/>
            <person name="Weissenberger G."/>
            <person name="Kamau G."/>
            <person name="Han H."/>
            <person name="Shen H."/>
            <person name="Dinh H."/>
            <person name="Khalil I."/>
            <person name="Jones J."/>
            <person name="Shafer J."/>
            <person name="Jayaseelan J."/>
            <person name="Quiroz J."/>
            <person name="Blankenburg K."/>
            <person name="Nguyen L."/>
            <person name="Jackson L."/>
            <person name="Francisco L."/>
            <person name="Tang L.-Y."/>
            <person name="Pu L.-L."/>
            <person name="Perales L."/>
            <person name="Lorensuhewa L."/>
            <person name="Munidasa M."/>
            <person name="Coyle M."/>
            <person name="Taylor M."/>
            <person name="Puazo M."/>
            <person name="Firestine M."/>
            <person name="Scheel M."/>
            <person name="Javaid M."/>
            <person name="Wang M."/>
            <person name="Li M."/>
            <person name="Tabassum N."/>
            <person name="Saada N."/>
            <person name="Osuji N."/>
            <person name="Aqrawi P."/>
            <person name="Fu Q."/>
            <person name="Thornton R."/>
            <person name="Raj R."/>
            <person name="Goodspeed R."/>
            <person name="Mata R."/>
            <person name="Najjar R."/>
            <person name="Gubbala S."/>
            <person name="Lee S."/>
            <person name="Denson S."/>
            <person name="Patil S."/>
            <person name="Macmil S."/>
            <person name="Qi S."/>
            <person name="Matskevitch T."/>
            <person name="Palculict T."/>
            <person name="Mathew T."/>
            <person name="Vee V."/>
            <person name="Velamala V."/>
            <person name="Korchina V."/>
            <person name="Cai W."/>
            <person name="Liu W."/>
            <person name="Dai W."/>
            <person name="Zou X."/>
            <person name="Zhu Y."/>
            <person name="Zhang Y."/>
            <person name="Wu Y.-Q."/>
            <person name="Xin Y."/>
            <person name="Nazarath L."/>
            <person name="Kovar C."/>
            <person name="Han Y."/>
            <person name="Muzny D."/>
            <person name="Gibbs R."/>
        </authorList>
    </citation>
    <scope>NUCLEOTIDE SEQUENCE [LARGE SCALE GENOMIC DNA]</scope>
    <source>
        <strain evidence="10">Jacobina</strain>
    </source>
</reference>
<dbReference type="InterPro" id="IPR000905">
    <property type="entry name" value="Gcp-like_dom"/>
</dbReference>
<protein>
    <recommendedName>
        <fullName evidence="1">N(6)-L-threonylcarbamoyladenine synthase</fullName>
        <ecNumber evidence="1">2.3.1.234</ecNumber>
    </recommendedName>
</protein>
<dbReference type="EMBL" id="AJWK01005325">
    <property type="status" value="NOT_ANNOTATED_CDS"/>
    <property type="molecule type" value="Genomic_DNA"/>
</dbReference>
<dbReference type="VEuPathDB" id="VectorBase:LLOJ001535"/>
<dbReference type="InterPro" id="IPR017861">
    <property type="entry name" value="KAE1/TsaD"/>
</dbReference>